<evidence type="ECO:0000313" key="2">
    <source>
        <dbReference type="EMBL" id="GMG17635.1"/>
    </source>
</evidence>
<name>A0A9W6YJJ8_9STRA</name>
<keyword evidence="3" id="KW-1185">Reference proteome</keyword>
<organism evidence="2 3">
    <name type="scientific">Phytophthora fragariaefolia</name>
    <dbReference type="NCBI Taxonomy" id="1490495"/>
    <lineage>
        <taxon>Eukaryota</taxon>
        <taxon>Sar</taxon>
        <taxon>Stramenopiles</taxon>
        <taxon>Oomycota</taxon>
        <taxon>Peronosporomycetes</taxon>
        <taxon>Peronosporales</taxon>
        <taxon>Peronosporaceae</taxon>
        <taxon>Phytophthora</taxon>
    </lineage>
</organism>
<accession>A0A9W6YJJ8</accession>
<keyword evidence="1" id="KW-0732">Signal</keyword>
<dbReference type="EMBL" id="BSXT01019043">
    <property type="protein sequence ID" value="GMG17635.1"/>
    <property type="molecule type" value="Genomic_DNA"/>
</dbReference>
<sequence>MQAANLVLLTWVALAFFVTTSANEDRLLSEKNRSNSGGLPLQISIDTGYLTTTESEERWGLNSIASKIKGLFSKNKNLSNKLSSTRLKPNVAASAEKIPSVKKVATAMENDPTVIQKLNDNPGVFKELANDPQVVKTTATLQKNDILSRVLSSSFVLRRLTNPSNEANWMLLTRYWVWGLRLCLL</sequence>
<protein>
    <submittedName>
        <fullName evidence="2">Unnamed protein product</fullName>
    </submittedName>
</protein>
<reference evidence="2" key="1">
    <citation type="submission" date="2023-04" db="EMBL/GenBank/DDBJ databases">
        <title>Phytophthora fragariaefolia NBRC 109709.</title>
        <authorList>
            <person name="Ichikawa N."/>
            <person name="Sato H."/>
            <person name="Tonouchi N."/>
        </authorList>
    </citation>
    <scope>NUCLEOTIDE SEQUENCE</scope>
    <source>
        <strain evidence="2">NBRC 109709</strain>
    </source>
</reference>
<dbReference type="OrthoDB" id="139639at2759"/>
<evidence type="ECO:0000256" key="1">
    <source>
        <dbReference type="SAM" id="SignalP"/>
    </source>
</evidence>
<dbReference type="Proteomes" id="UP001165121">
    <property type="component" value="Unassembled WGS sequence"/>
</dbReference>
<comment type="caution">
    <text evidence="2">The sequence shown here is derived from an EMBL/GenBank/DDBJ whole genome shotgun (WGS) entry which is preliminary data.</text>
</comment>
<evidence type="ECO:0000313" key="3">
    <source>
        <dbReference type="Proteomes" id="UP001165121"/>
    </source>
</evidence>
<dbReference type="AlphaFoldDB" id="A0A9W6YJJ8"/>
<feature type="signal peptide" evidence="1">
    <location>
        <begin position="1"/>
        <end position="22"/>
    </location>
</feature>
<feature type="chain" id="PRO_5040787732" evidence="1">
    <location>
        <begin position="23"/>
        <end position="185"/>
    </location>
</feature>
<gene>
    <name evidence="2" type="ORF">Pfra01_003027100</name>
</gene>
<proteinExistence type="predicted"/>